<evidence type="ECO:0000256" key="7">
    <source>
        <dbReference type="SAM" id="MobiDB-lite"/>
    </source>
</evidence>
<keyword evidence="1" id="KW-0963">Cytoplasm</keyword>
<evidence type="ECO:0000313" key="11">
    <source>
        <dbReference type="Proteomes" id="UP000422108"/>
    </source>
</evidence>
<feature type="domain" description="CheB-type methylesterase" evidence="9">
    <location>
        <begin position="300"/>
        <end position="488"/>
    </location>
</feature>
<dbReference type="CDD" id="cd17541">
    <property type="entry name" value="REC_CheB-like"/>
    <property type="match status" value="1"/>
</dbReference>
<dbReference type="Pfam" id="PF00072">
    <property type="entry name" value="Response_reg"/>
    <property type="match status" value="1"/>
</dbReference>
<accession>A0A5K8A3M3</accession>
<dbReference type="InterPro" id="IPR035909">
    <property type="entry name" value="CheB_C"/>
</dbReference>
<dbReference type="InterPro" id="IPR025497">
    <property type="entry name" value="PatA-like_N"/>
</dbReference>
<organism evidence="10 11">
    <name type="scientific">Desulfosarcina ovata subsp. ovata</name>
    <dbReference type="NCBI Taxonomy" id="2752305"/>
    <lineage>
        <taxon>Bacteria</taxon>
        <taxon>Pseudomonadati</taxon>
        <taxon>Thermodesulfobacteriota</taxon>
        <taxon>Desulfobacteria</taxon>
        <taxon>Desulfobacterales</taxon>
        <taxon>Desulfosarcinaceae</taxon>
        <taxon>Desulfosarcina</taxon>
    </lineage>
</organism>
<dbReference type="RefSeq" id="WP_155308668.1">
    <property type="nucleotide sequence ID" value="NZ_AP021879.1"/>
</dbReference>
<dbReference type="PROSITE" id="PS50110">
    <property type="entry name" value="RESPONSE_REGULATORY"/>
    <property type="match status" value="1"/>
</dbReference>
<evidence type="ECO:0000256" key="2">
    <source>
        <dbReference type="ARBA" id="ARBA00022801"/>
    </source>
</evidence>
<dbReference type="PANTHER" id="PTHR42872:SF6">
    <property type="entry name" value="PROTEIN-GLUTAMATE METHYLESTERASE_PROTEIN-GLUTAMINE GLUTAMINASE"/>
    <property type="match status" value="1"/>
</dbReference>
<dbReference type="InterPro" id="IPR001789">
    <property type="entry name" value="Sig_transdc_resp-reg_receiver"/>
</dbReference>
<dbReference type="InterPro" id="IPR011006">
    <property type="entry name" value="CheY-like_superfamily"/>
</dbReference>
<keyword evidence="6" id="KW-0597">Phosphoprotein</keyword>
<dbReference type="Proteomes" id="UP000422108">
    <property type="component" value="Chromosome"/>
</dbReference>
<gene>
    <name evidence="10" type="ORF">DSCOOX_03630</name>
</gene>
<dbReference type="GO" id="GO:0006935">
    <property type="term" value="P:chemotaxis"/>
    <property type="evidence" value="ECO:0007669"/>
    <property type="project" value="InterPro"/>
</dbReference>
<evidence type="ECO:0000256" key="4">
    <source>
        <dbReference type="ARBA" id="ARBA00048267"/>
    </source>
</evidence>
<evidence type="ECO:0000256" key="6">
    <source>
        <dbReference type="PROSITE-ProRule" id="PRU00169"/>
    </source>
</evidence>
<keyword evidence="11" id="KW-1185">Reference proteome</keyword>
<sequence length="488" mass="51855">MGTKTPLFTNMPVDADSGFAGTLKNIQLNDLIQMCCLSASSLCMRVNKGGRQGTIFIIDGEIVHADCGEITGEDAFYQILGWQTGSFESFEVSDHPPRTIKQNYQFLIMEAARREDEKEPEAPSEPAGRTSGERIENPDGKTRVLIVDDSPMMRKIISGMLTSSNRLEVVGMAGNGREAIQLIEELSPDLVMLDINMPVMDGSSTIKHIMIRKPCPVVIMSNPGDGSARTIFNFLELGAIDFIGKPKRNQDILVQQKKLVKRLSIAATAKVDNFRILRLNKPASPTIVSGQGAEAACQWLAVVVTGPGGHPDQMRLLPELVPAMAAVGGAVVALQGLPPLFDEPLAQYLTQRCGFTAACIHRQTVLRIGNCYVGGQAGPVAVKRVDDQMVIDPMTPAGADGGMSVDSLLVSAAKIFGNRLAVILLSGADSGSHAGLEAVRNAGGRVILTARASAMVAGPLDQVADAGLADTEVDPADLVTTVLNGFAP</sequence>
<protein>
    <recommendedName>
        <fullName evidence="3">protein-glutamate methylesterase</fullName>
        <ecNumber evidence="3">3.1.1.61</ecNumber>
    </recommendedName>
</protein>
<dbReference type="GO" id="GO:0005737">
    <property type="term" value="C:cytoplasm"/>
    <property type="evidence" value="ECO:0007669"/>
    <property type="project" value="InterPro"/>
</dbReference>
<dbReference type="Pfam" id="PF14332">
    <property type="entry name" value="DUF4388"/>
    <property type="match status" value="1"/>
</dbReference>
<dbReference type="GO" id="GO:0000156">
    <property type="term" value="F:phosphorelay response regulator activity"/>
    <property type="evidence" value="ECO:0007669"/>
    <property type="project" value="InterPro"/>
</dbReference>
<proteinExistence type="predicted"/>
<evidence type="ECO:0000256" key="1">
    <source>
        <dbReference type="ARBA" id="ARBA00022490"/>
    </source>
</evidence>
<dbReference type="PROSITE" id="PS50122">
    <property type="entry name" value="CHEB"/>
    <property type="match status" value="1"/>
</dbReference>
<feature type="region of interest" description="Disordered" evidence="7">
    <location>
        <begin position="114"/>
        <end position="138"/>
    </location>
</feature>
<reference evidence="10 11" key="1">
    <citation type="submission" date="2019-11" db="EMBL/GenBank/DDBJ databases">
        <title>Comparative genomics of hydrocarbon-degrading Desulfosarcina strains.</title>
        <authorList>
            <person name="Watanabe M."/>
            <person name="Kojima H."/>
            <person name="Fukui M."/>
        </authorList>
    </citation>
    <scope>NUCLEOTIDE SEQUENCE [LARGE SCALE GENOMIC DNA]</scope>
    <source>
        <strain evidence="11">oXyS1</strain>
    </source>
</reference>
<dbReference type="InterPro" id="IPR000673">
    <property type="entry name" value="Sig_transdc_resp-reg_Me-estase"/>
</dbReference>
<dbReference type="GO" id="GO:0008984">
    <property type="term" value="F:protein-glutamate methylesterase activity"/>
    <property type="evidence" value="ECO:0007669"/>
    <property type="project" value="UniProtKB-EC"/>
</dbReference>
<evidence type="ECO:0000259" key="8">
    <source>
        <dbReference type="PROSITE" id="PS50110"/>
    </source>
</evidence>
<dbReference type="PANTHER" id="PTHR42872">
    <property type="entry name" value="PROTEIN-GLUTAMATE METHYLESTERASE/PROTEIN-GLUTAMINE GLUTAMINASE"/>
    <property type="match status" value="1"/>
</dbReference>
<dbReference type="SUPFAM" id="SSF52738">
    <property type="entry name" value="Methylesterase CheB, C-terminal domain"/>
    <property type="match status" value="1"/>
</dbReference>
<feature type="domain" description="Response regulatory" evidence="8">
    <location>
        <begin position="143"/>
        <end position="260"/>
    </location>
</feature>
<dbReference type="SUPFAM" id="SSF52172">
    <property type="entry name" value="CheY-like"/>
    <property type="match status" value="1"/>
</dbReference>
<name>A0A5K8A3M3_9BACT</name>
<evidence type="ECO:0000313" key="10">
    <source>
        <dbReference type="EMBL" id="BBO87183.1"/>
    </source>
</evidence>
<comment type="catalytic activity">
    <reaction evidence="4">
        <text>[protein]-L-glutamate 5-O-methyl ester + H2O = L-glutamyl-[protein] + methanol + H(+)</text>
        <dbReference type="Rhea" id="RHEA:23236"/>
        <dbReference type="Rhea" id="RHEA-COMP:10208"/>
        <dbReference type="Rhea" id="RHEA-COMP:10311"/>
        <dbReference type="ChEBI" id="CHEBI:15377"/>
        <dbReference type="ChEBI" id="CHEBI:15378"/>
        <dbReference type="ChEBI" id="CHEBI:17790"/>
        <dbReference type="ChEBI" id="CHEBI:29973"/>
        <dbReference type="ChEBI" id="CHEBI:82795"/>
        <dbReference type="EC" id="3.1.1.61"/>
    </reaction>
</comment>
<dbReference type="Gene3D" id="3.40.50.2300">
    <property type="match status" value="1"/>
</dbReference>
<dbReference type="Gene3D" id="3.40.50.180">
    <property type="entry name" value="Methylesterase CheB, C-terminal domain"/>
    <property type="match status" value="1"/>
</dbReference>
<evidence type="ECO:0000256" key="5">
    <source>
        <dbReference type="PROSITE-ProRule" id="PRU00050"/>
    </source>
</evidence>
<dbReference type="EC" id="3.1.1.61" evidence="3"/>
<comment type="caution">
    <text evidence="5">Lacks conserved residue(s) required for the propagation of feature annotation.</text>
</comment>
<keyword evidence="2" id="KW-0378">Hydrolase</keyword>
<dbReference type="AlphaFoldDB" id="A0A5K8A3M3"/>
<dbReference type="SMART" id="SM00448">
    <property type="entry name" value="REC"/>
    <property type="match status" value="1"/>
</dbReference>
<dbReference type="EMBL" id="AP021879">
    <property type="protein sequence ID" value="BBO87183.1"/>
    <property type="molecule type" value="Genomic_DNA"/>
</dbReference>
<feature type="modified residue" description="4-aspartylphosphate" evidence="6">
    <location>
        <position position="194"/>
    </location>
</feature>
<evidence type="ECO:0000259" key="9">
    <source>
        <dbReference type="PROSITE" id="PS50122"/>
    </source>
</evidence>
<evidence type="ECO:0000256" key="3">
    <source>
        <dbReference type="ARBA" id="ARBA00039140"/>
    </source>
</evidence>
<dbReference type="Pfam" id="PF01339">
    <property type="entry name" value="CheB_methylest"/>
    <property type="match status" value="1"/>
</dbReference>